<dbReference type="GO" id="GO:0005743">
    <property type="term" value="C:mitochondrial inner membrane"/>
    <property type="evidence" value="ECO:0007669"/>
    <property type="project" value="UniProtKB-SubCell"/>
</dbReference>
<evidence type="ECO:0000256" key="8">
    <source>
        <dbReference type="PIRNR" id="PIRNR037736"/>
    </source>
</evidence>
<protein>
    <submittedName>
        <fullName evidence="14">DEBR0S3_15720g1_1</fullName>
    </submittedName>
</protein>
<dbReference type="Pfam" id="PF02630">
    <property type="entry name" value="SCO1-SenC"/>
    <property type="match status" value="1"/>
</dbReference>
<dbReference type="GO" id="GO:0016531">
    <property type="term" value="F:copper chaperone activity"/>
    <property type="evidence" value="ECO:0007669"/>
    <property type="project" value="InterPro"/>
</dbReference>
<gene>
    <name evidence="14" type="primary">SCO1</name>
    <name evidence="14" type="ORF">DEBR0S3_15720G</name>
</gene>
<keyword evidence="4 8" id="KW-0999">Mitochondrion inner membrane</keyword>
<evidence type="ECO:0000256" key="7">
    <source>
        <dbReference type="ARBA" id="ARBA00023136"/>
    </source>
</evidence>
<dbReference type="GO" id="GO:0033617">
    <property type="term" value="P:mitochondrial respiratory chain complex IV assembly"/>
    <property type="evidence" value="ECO:0007669"/>
    <property type="project" value="TreeGrafter"/>
</dbReference>
<keyword evidence="5 9" id="KW-0186">Copper</keyword>
<evidence type="ECO:0000313" key="15">
    <source>
        <dbReference type="Proteomes" id="UP000478008"/>
    </source>
</evidence>
<keyword evidence="12" id="KW-1133">Transmembrane helix</keyword>
<evidence type="ECO:0000256" key="3">
    <source>
        <dbReference type="ARBA" id="ARBA00022723"/>
    </source>
</evidence>
<keyword evidence="3 9" id="KW-0479">Metal-binding</keyword>
<feature type="binding site" evidence="9">
    <location>
        <position position="264"/>
    </location>
    <ligand>
        <name>Cu cation</name>
        <dbReference type="ChEBI" id="CHEBI:23378"/>
    </ligand>
</feature>
<evidence type="ECO:0000313" key="14">
    <source>
        <dbReference type="EMBL" id="VUG18609.1"/>
    </source>
</evidence>
<feature type="disulfide bond" description="Redox-active" evidence="10">
    <location>
        <begin position="173"/>
        <end position="177"/>
    </location>
</feature>
<evidence type="ECO:0000256" key="11">
    <source>
        <dbReference type="SAM" id="MobiDB-lite"/>
    </source>
</evidence>
<evidence type="ECO:0000256" key="4">
    <source>
        <dbReference type="ARBA" id="ARBA00022792"/>
    </source>
</evidence>
<keyword evidence="6 8" id="KW-0496">Mitochondrion</keyword>
<dbReference type="Proteomes" id="UP000478008">
    <property type="component" value="Unassembled WGS sequence"/>
</dbReference>
<evidence type="ECO:0000259" key="13">
    <source>
        <dbReference type="PROSITE" id="PS51352"/>
    </source>
</evidence>
<evidence type="ECO:0000256" key="6">
    <source>
        <dbReference type="ARBA" id="ARBA00023128"/>
    </source>
</evidence>
<reference evidence="14 15" key="1">
    <citation type="submission" date="2019-07" db="EMBL/GenBank/DDBJ databases">
        <authorList>
            <person name="Friedrich A."/>
            <person name="Schacherer J."/>
        </authorList>
    </citation>
    <scope>NUCLEOTIDE SEQUENCE [LARGE SCALE GENOMIC DNA]</scope>
</reference>
<dbReference type="Gene3D" id="3.40.30.10">
    <property type="entry name" value="Glutaredoxin"/>
    <property type="match status" value="1"/>
</dbReference>
<keyword evidence="7 12" id="KW-0472">Membrane</keyword>
<keyword evidence="15" id="KW-1185">Reference proteome</keyword>
<dbReference type="PANTHER" id="PTHR12151:SF5">
    <property type="entry name" value="AT19154P"/>
    <property type="match status" value="1"/>
</dbReference>
<keyword evidence="10" id="KW-1015">Disulfide bond</keyword>
<comment type="subcellular location">
    <subcellularLocation>
        <location evidence="1 8">Mitochondrion inner membrane</location>
    </subcellularLocation>
</comment>
<sequence>MLSRLMRPGVPIRLARSGVKTAVMSNYRFFSADIRRMNKEQPKEETPKEKPQKEEHSSKKEAEIQPKKHHKPLSRMPIGTETDYSKMTIKKSPIEYLTWKSIVLFVAVGAGLTWLFNNQKEKIKLRNEAAANRGAGKPLIGGPFDLVDMNGKKYTDEDLKGHFSLIYFGFTHCPDICPDELDDMGEIIDGLKEKYKLEFQPLFITCDPVRDSPEMMKEYLGDFHPKILGLTGTYDDVKKCCKAYRVYFSTPRNVKPGQDYLVDHSIFYYLMDPEGKFIDVLGRNYDVKTAIEKIKDDMKAYVPENEREKAKKGLFGFLYK</sequence>
<evidence type="ECO:0000256" key="5">
    <source>
        <dbReference type="ARBA" id="ARBA00023008"/>
    </source>
</evidence>
<comment type="similarity">
    <text evidence="2 8">Belongs to the SCO1/2 family.</text>
</comment>
<accession>A0A7D9H3B0</accession>
<name>A0A7D9H3B0_DEKBR</name>
<feature type="region of interest" description="Disordered" evidence="11">
    <location>
        <begin position="39"/>
        <end position="79"/>
    </location>
</feature>
<organism evidence="14 15">
    <name type="scientific">Dekkera bruxellensis</name>
    <name type="common">Brettanomyces custersii</name>
    <dbReference type="NCBI Taxonomy" id="5007"/>
    <lineage>
        <taxon>Eukaryota</taxon>
        <taxon>Fungi</taxon>
        <taxon>Dikarya</taxon>
        <taxon>Ascomycota</taxon>
        <taxon>Saccharomycotina</taxon>
        <taxon>Pichiomycetes</taxon>
        <taxon>Pichiales</taxon>
        <taxon>Pichiaceae</taxon>
        <taxon>Brettanomyces</taxon>
    </lineage>
</organism>
<feature type="domain" description="Thioredoxin" evidence="13">
    <location>
        <begin position="135"/>
        <end position="303"/>
    </location>
</feature>
<dbReference type="GO" id="GO:0045454">
    <property type="term" value="P:cell redox homeostasis"/>
    <property type="evidence" value="ECO:0007669"/>
    <property type="project" value="UniProtKB-ARBA"/>
</dbReference>
<feature type="binding site" evidence="9">
    <location>
        <position position="177"/>
    </location>
    <ligand>
        <name>Cu cation</name>
        <dbReference type="ChEBI" id="CHEBI:23378"/>
    </ligand>
</feature>
<dbReference type="InterPro" id="IPR003782">
    <property type="entry name" value="SCO1/SenC"/>
</dbReference>
<dbReference type="SUPFAM" id="SSF52833">
    <property type="entry name" value="Thioredoxin-like"/>
    <property type="match status" value="1"/>
</dbReference>
<keyword evidence="12" id="KW-0812">Transmembrane</keyword>
<dbReference type="GO" id="GO:0005507">
    <property type="term" value="F:copper ion binding"/>
    <property type="evidence" value="ECO:0007669"/>
    <property type="project" value="InterPro"/>
</dbReference>
<dbReference type="EMBL" id="CABFWN010000003">
    <property type="protein sequence ID" value="VUG18609.1"/>
    <property type="molecule type" value="Genomic_DNA"/>
</dbReference>
<evidence type="ECO:0000256" key="10">
    <source>
        <dbReference type="PIRSR" id="PIRSR603782-2"/>
    </source>
</evidence>
<dbReference type="FunFam" id="3.40.30.10:FF:000013">
    <property type="entry name" value="Blast:Protein SCO1 homolog, mitochondrial"/>
    <property type="match status" value="1"/>
</dbReference>
<dbReference type="PANTHER" id="PTHR12151">
    <property type="entry name" value="ELECTRON TRANSPORT PROTIN SCO1/SENC FAMILY MEMBER"/>
    <property type="match status" value="1"/>
</dbReference>
<dbReference type="InterPro" id="IPR013766">
    <property type="entry name" value="Thioredoxin_domain"/>
</dbReference>
<feature type="transmembrane region" description="Helical" evidence="12">
    <location>
        <begin position="96"/>
        <end position="116"/>
    </location>
</feature>
<evidence type="ECO:0000256" key="2">
    <source>
        <dbReference type="ARBA" id="ARBA00010996"/>
    </source>
</evidence>
<proteinExistence type="inferred from homology"/>
<dbReference type="AlphaFoldDB" id="A0A7D9H3B0"/>
<feature type="binding site" evidence="9">
    <location>
        <position position="173"/>
    </location>
    <ligand>
        <name>Cu cation</name>
        <dbReference type="ChEBI" id="CHEBI:23378"/>
    </ligand>
</feature>
<dbReference type="PIRSF" id="PIRSF037736">
    <property type="entry name" value="SCO1"/>
    <property type="match status" value="1"/>
</dbReference>
<evidence type="ECO:0000256" key="12">
    <source>
        <dbReference type="SAM" id="Phobius"/>
    </source>
</evidence>
<dbReference type="InterPro" id="IPR036249">
    <property type="entry name" value="Thioredoxin-like_sf"/>
</dbReference>
<dbReference type="InterPro" id="IPR017276">
    <property type="entry name" value="Synth_of_cyt-c-oxidase_Sco1/2"/>
</dbReference>
<evidence type="ECO:0000256" key="9">
    <source>
        <dbReference type="PIRSR" id="PIRSR037736-1"/>
    </source>
</evidence>
<evidence type="ECO:0000256" key="1">
    <source>
        <dbReference type="ARBA" id="ARBA00004273"/>
    </source>
</evidence>
<feature type="compositionally biased region" description="Basic and acidic residues" evidence="11">
    <location>
        <begin position="39"/>
        <end position="66"/>
    </location>
</feature>
<dbReference type="CDD" id="cd02968">
    <property type="entry name" value="SCO"/>
    <property type="match status" value="1"/>
</dbReference>
<dbReference type="PROSITE" id="PS51352">
    <property type="entry name" value="THIOREDOXIN_2"/>
    <property type="match status" value="1"/>
</dbReference>
<dbReference type="GO" id="GO:0006878">
    <property type="term" value="P:intracellular copper ion homeostasis"/>
    <property type="evidence" value="ECO:0007669"/>
    <property type="project" value="UniProtKB-UniRule"/>
</dbReference>